<protein>
    <submittedName>
        <fullName evidence="2">Uncharacterized protein</fullName>
    </submittedName>
</protein>
<keyword evidence="1" id="KW-1133">Transmembrane helix</keyword>
<organism evidence="2 3">
    <name type="scientific">Hibiscus sabdariffa</name>
    <name type="common">roselle</name>
    <dbReference type="NCBI Taxonomy" id="183260"/>
    <lineage>
        <taxon>Eukaryota</taxon>
        <taxon>Viridiplantae</taxon>
        <taxon>Streptophyta</taxon>
        <taxon>Embryophyta</taxon>
        <taxon>Tracheophyta</taxon>
        <taxon>Spermatophyta</taxon>
        <taxon>Magnoliopsida</taxon>
        <taxon>eudicotyledons</taxon>
        <taxon>Gunneridae</taxon>
        <taxon>Pentapetalae</taxon>
        <taxon>rosids</taxon>
        <taxon>malvids</taxon>
        <taxon>Malvales</taxon>
        <taxon>Malvaceae</taxon>
        <taxon>Malvoideae</taxon>
        <taxon>Hibiscus</taxon>
    </lineage>
</organism>
<gene>
    <name evidence="2" type="ORF">V6N11_051658</name>
</gene>
<evidence type="ECO:0000256" key="1">
    <source>
        <dbReference type="SAM" id="Phobius"/>
    </source>
</evidence>
<evidence type="ECO:0000313" key="2">
    <source>
        <dbReference type="EMBL" id="KAK9045750.1"/>
    </source>
</evidence>
<proteinExistence type="predicted"/>
<evidence type="ECO:0000313" key="3">
    <source>
        <dbReference type="Proteomes" id="UP001396334"/>
    </source>
</evidence>
<comment type="caution">
    <text evidence="2">The sequence shown here is derived from an EMBL/GenBank/DDBJ whole genome shotgun (WGS) entry which is preliminary data.</text>
</comment>
<accession>A0ABR2U7R6</accession>
<keyword evidence="3" id="KW-1185">Reference proteome</keyword>
<name>A0ABR2U7R6_9ROSI</name>
<sequence>MHDMSAGEGRILIAIWVIEIIGCQGVCILCECLLLKLRIVSGLCIAKEIVEQIDIVAYLRDGLRFDVAEVSIEFVVDLSVDESVYG</sequence>
<reference evidence="2 3" key="1">
    <citation type="journal article" date="2024" name="G3 (Bethesda)">
        <title>Genome assembly of Hibiscus sabdariffa L. provides insights into metabolisms of medicinal natural products.</title>
        <authorList>
            <person name="Kim T."/>
        </authorList>
    </citation>
    <scope>NUCLEOTIDE SEQUENCE [LARGE SCALE GENOMIC DNA]</scope>
    <source>
        <strain evidence="2">TK-2024</strain>
        <tissue evidence="2">Old leaves</tissue>
    </source>
</reference>
<feature type="transmembrane region" description="Helical" evidence="1">
    <location>
        <begin position="12"/>
        <end position="35"/>
    </location>
</feature>
<keyword evidence="1" id="KW-0472">Membrane</keyword>
<dbReference type="EMBL" id="JBBPBN010000001">
    <property type="protein sequence ID" value="KAK9045750.1"/>
    <property type="molecule type" value="Genomic_DNA"/>
</dbReference>
<dbReference type="Proteomes" id="UP001396334">
    <property type="component" value="Unassembled WGS sequence"/>
</dbReference>
<keyword evidence="1" id="KW-0812">Transmembrane</keyword>